<protein>
    <submittedName>
        <fullName evidence="7">Isoprenylcysteine carboxylmethyltransferase family protein</fullName>
    </submittedName>
</protein>
<feature type="transmembrane region" description="Helical" evidence="6">
    <location>
        <begin position="43"/>
        <end position="63"/>
    </location>
</feature>
<dbReference type="EMBL" id="DTQM01000068">
    <property type="protein sequence ID" value="HGC42279.1"/>
    <property type="molecule type" value="Genomic_DNA"/>
</dbReference>
<evidence type="ECO:0000256" key="4">
    <source>
        <dbReference type="ARBA" id="ARBA00022989"/>
    </source>
</evidence>
<evidence type="ECO:0000313" key="7">
    <source>
        <dbReference type="EMBL" id="HGC42279.1"/>
    </source>
</evidence>
<evidence type="ECO:0000256" key="6">
    <source>
        <dbReference type="SAM" id="Phobius"/>
    </source>
</evidence>
<keyword evidence="4 6" id="KW-1133">Transmembrane helix</keyword>
<feature type="transmembrane region" description="Helical" evidence="6">
    <location>
        <begin position="151"/>
        <end position="169"/>
    </location>
</feature>
<sequence>MENDGLIWYALLWLSFGAGHSLLAMPAGRGLLERLAGRADRLLYNLIAAVHLALVLWLGMLLLGGRARFALPLPLRLAMDVAIGAGVLILLIAGRSYDPARFFGLAQMRAGAPDRAMVPETLVTAGLNGVVRHPLYLGLLLLLWGDARAPFTGATALFATLYVLIGIHFEERKLKRLYGEVYAAYRARVPMLLPRFWRG</sequence>
<evidence type="ECO:0000256" key="1">
    <source>
        <dbReference type="ARBA" id="ARBA00004141"/>
    </source>
</evidence>
<keyword evidence="3 6" id="KW-0812">Transmembrane</keyword>
<feature type="transmembrane region" description="Helical" evidence="6">
    <location>
        <begin position="75"/>
        <end position="93"/>
    </location>
</feature>
<reference evidence="7" key="1">
    <citation type="journal article" date="2020" name="mSystems">
        <title>Genome- and Community-Level Interaction Insights into Carbon Utilization and Element Cycling Functions of Hydrothermarchaeota in Hydrothermal Sediment.</title>
        <authorList>
            <person name="Zhou Z."/>
            <person name="Liu Y."/>
            <person name="Xu W."/>
            <person name="Pan J."/>
            <person name="Luo Z.H."/>
            <person name="Li M."/>
        </authorList>
    </citation>
    <scope>NUCLEOTIDE SEQUENCE</scope>
    <source>
        <strain evidence="7">SpSt-997</strain>
    </source>
</reference>
<dbReference type="InterPro" id="IPR033580">
    <property type="entry name" value="Nurim-like"/>
</dbReference>
<evidence type="ECO:0000256" key="2">
    <source>
        <dbReference type="ARBA" id="ARBA00010631"/>
    </source>
</evidence>
<organism evidence="7">
    <name type="scientific">Acidicaldus sp</name>
    <dbReference type="NCBI Taxonomy" id="1872105"/>
    <lineage>
        <taxon>Bacteria</taxon>
        <taxon>Pseudomonadati</taxon>
        <taxon>Pseudomonadota</taxon>
        <taxon>Alphaproteobacteria</taxon>
        <taxon>Acetobacterales</taxon>
        <taxon>Acetobacteraceae</taxon>
        <taxon>Acidicaldus</taxon>
    </lineage>
</organism>
<dbReference type="AlphaFoldDB" id="A0A8J4H8D2"/>
<feature type="transmembrane region" description="Helical" evidence="6">
    <location>
        <begin position="6"/>
        <end position="23"/>
    </location>
</feature>
<evidence type="ECO:0000256" key="3">
    <source>
        <dbReference type="ARBA" id="ARBA00022692"/>
    </source>
</evidence>
<dbReference type="Gene3D" id="1.20.120.1630">
    <property type="match status" value="1"/>
</dbReference>
<gene>
    <name evidence="7" type="ORF">ENY07_03515</name>
</gene>
<dbReference type="PANTHER" id="PTHR31040">
    <property type="entry name" value="NURIM"/>
    <property type="match status" value="1"/>
</dbReference>
<comment type="caution">
    <text evidence="7">The sequence shown here is derived from an EMBL/GenBank/DDBJ whole genome shotgun (WGS) entry which is preliminary data.</text>
</comment>
<keyword evidence="5 6" id="KW-0472">Membrane</keyword>
<evidence type="ECO:0000256" key="5">
    <source>
        <dbReference type="ARBA" id="ARBA00023136"/>
    </source>
</evidence>
<name>A0A8J4H8D2_9PROT</name>
<proteinExistence type="inferred from homology"/>
<comment type="subcellular location">
    <subcellularLocation>
        <location evidence="1">Membrane</location>
        <topology evidence="1">Multi-pass membrane protein</topology>
    </subcellularLocation>
</comment>
<dbReference type="PANTHER" id="PTHR31040:SF1">
    <property type="entry name" value="NURIM"/>
    <property type="match status" value="1"/>
</dbReference>
<dbReference type="GO" id="GO:0016020">
    <property type="term" value="C:membrane"/>
    <property type="evidence" value="ECO:0007669"/>
    <property type="project" value="UniProtKB-SubCell"/>
</dbReference>
<accession>A0A8J4H8D2</accession>
<comment type="similarity">
    <text evidence="2">Belongs to the nurim family.</text>
</comment>